<protein>
    <submittedName>
        <fullName evidence="8">Uncharacterized protein</fullName>
    </submittedName>
</protein>
<evidence type="ECO:0000256" key="6">
    <source>
        <dbReference type="ARBA" id="ARBA00023136"/>
    </source>
</evidence>
<evidence type="ECO:0000256" key="2">
    <source>
        <dbReference type="ARBA" id="ARBA00007965"/>
    </source>
</evidence>
<evidence type="ECO:0000256" key="7">
    <source>
        <dbReference type="SAM" id="Phobius"/>
    </source>
</evidence>
<dbReference type="InterPro" id="IPR002259">
    <property type="entry name" value="Eqnu_transpt"/>
</dbReference>
<dbReference type="PANTHER" id="PTHR10332">
    <property type="entry name" value="EQUILIBRATIVE NUCLEOSIDE TRANSPORTER"/>
    <property type="match status" value="1"/>
</dbReference>
<sequence length="211" mass="23670">MTGDLSLMCPEFIQGHQSESMTNGKDNDCMPAIQSYYTTRVITLTYQPFAPTISAIFAYHEAKANTRLHNLVGYTLFFFSSLALVTLDLVSSGRGGIAIFVGAEEGPALSERLSNKQLLVRNMDYALNMFLIYMLTLSVFPGFLAEDVRLHSLGSWYALVLITSYNAWDLIGRYLPLIRCIKLTSRKGLSVAVFTRFLLLQAFYYAVRRSG</sequence>
<dbReference type="GO" id="GO:0005337">
    <property type="term" value="F:nucleoside transmembrane transporter activity"/>
    <property type="evidence" value="ECO:0007669"/>
    <property type="project" value="InterPro"/>
</dbReference>
<dbReference type="EMBL" id="SPHZ02000008">
    <property type="protein sequence ID" value="KAF0902492.1"/>
    <property type="molecule type" value="Genomic_DNA"/>
</dbReference>
<comment type="subcellular location">
    <subcellularLocation>
        <location evidence="1">Membrane</location>
        <topology evidence="1">Multi-pass membrane protein</topology>
    </subcellularLocation>
</comment>
<feature type="transmembrane region" description="Helical" evidence="7">
    <location>
        <begin position="125"/>
        <end position="144"/>
    </location>
</feature>
<keyword evidence="4 7" id="KW-0812">Transmembrane</keyword>
<evidence type="ECO:0000313" key="9">
    <source>
        <dbReference type="Proteomes" id="UP000479710"/>
    </source>
</evidence>
<comment type="similarity">
    <text evidence="2">Belongs to the SLC29A/ENT transporter (TC 2.A.57) family.</text>
</comment>
<dbReference type="OrthoDB" id="1856718at2759"/>
<evidence type="ECO:0000256" key="4">
    <source>
        <dbReference type="ARBA" id="ARBA00022692"/>
    </source>
</evidence>
<evidence type="ECO:0000256" key="1">
    <source>
        <dbReference type="ARBA" id="ARBA00004141"/>
    </source>
</evidence>
<name>A0A6G1CQS1_9ORYZ</name>
<reference evidence="8 9" key="1">
    <citation type="submission" date="2019-11" db="EMBL/GenBank/DDBJ databases">
        <title>Whole genome sequence of Oryza granulata.</title>
        <authorList>
            <person name="Li W."/>
        </authorList>
    </citation>
    <scope>NUCLEOTIDE SEQUENCE [LARGE SCALE GENOMIC DNA]</scope>
    <source>
        <strain evidence="9">cv. Menghai</strain>
        <tissue evidence="8">Leaf</tissue>
    </source>
</reference>
<accession>A0A6G1CQS1</accession>
<dbReference type="PANTHER" id="PTHR10332:SF59">
    <property type="entry name" value="OS07G0557200 PROTEIN"/>
    <property type="match status" value="1"/>
</dbReference>
<evidence type="ECO:0000256" key="3">
    <source>
        <dbReference type="ARBA" id="ARBA00022448"/>
    </source>
</evidence>
<gene>
    <name evidence="8" type="ORF">E2562_017892</name>
</gene>
<keyword evidence="5 7" id="KW-1133">Transmembrane helix</keyword>
<keyword evidence="9" id="KW-1185">Reference proteome</keyword>
<proteinExistence type="inferred from homology"/>
<dbReference type="Proteomes" id="UP000479710">
    <property type="component" value="Unassembled WGS sequence"/>
</dbReference>
<keyword evidence="6 7" id="KW-0472">Membrane</keyword>
<dbReference type="AlphaFoldDB" id="A0A6G1CQS1"/>
<feature type="transmembrane region" description="Helical" evidence="7">
    <location>
        <begin position="71"/>
        <end position="90"/>
    </location>
</feature>
<evidence type="ECO:0000256" key="5">
    <source>
        <dbReference type="ARBA" id="ARBA00022989"/>
    </source>
</evidence>
<feature type="transmembrane region" description="Helical" evidence="7">
    <location>
        <begin position="156"/>
        <end position="176"/>
    </location>
</feature>
<keyword evidence="3" id="KW-0813">Transport</keyword>
<dbReference type="GO" id="GO:0005886">
    <property type="term" value="C:plasma membrane"/>
    <property type="evidence" value="ECO:0007669"/>
    <property type="project" value="TreeGrafter"/>
</dbReference>
<comment type="caution">
    <text evidence="8">The sequence shown here is derived from an EMBL/GenBank/DDBJ whole genome shotgun (WGS) entry which is preliminary data.</text>
</comment>
<evidence type="ECO:0000313" key="8">
    <source>
        <dbReference type="EMBL" id="KAF0902492.1"/>
    </source>
</evidence>
<organism evidence="8 9">
    <name type="scientific">Oryza meyeriana var. granulata</name>
    <dbReference type="NCBI Taxonomy" id="110450"/>
    <lineage>
        <taxon>Eukaryota</taxon>
        <taxon>Viridiplantae</taxon>
        <taxon>Streptophyta</taxon>
        <taxon>Embryophyta</taxon>
        <taxon>Tracheophyta</taxon>
        <taxon>Spermatophyta</taxon>
        <taxon>Magnoliopsida</taxon>
        <taxon>Liliopsida</taxon>
        <taxon>Poales</taxon>
        <taxon>Poaceae</taxon>
        <taxon>BOP clade</taxon>
        <taxon>Oryzoideae</taxon>
        <taxon>Oryzeae</taxon>
        <taxon>Oryzinae</taxon>
        <taxon>Oryza</taxon>
        <taxon>Oryza meyeriana</taxon>
    </lineage>
</organism>